<dbReference type="GO" id="GO:0005694">
    <property type="term" value="C:chromosome"/>
    <property type="evidence" value="ECO:0007669"/>
    <property type="project" value="TreeGrafter"/>
</dbReference>
<dbReference type="STRING" id="38488.A0A4Y8CFD6"/>
<dbReference type="GO" id="GO:0009378">
    <property type="term" value="F:four-way junction helicase activity"/>
    <property type="evidence" value="ECO:0007669"/>
    <property type="project" value="TreeGrafter"/>
</dbReference>
<evidence type="ECO:0000256" key="7">
    <source>
        <dbReference type="SAM" id="MobiDB-lite"/>
    </source>
</evidence>
<feature type="compositionally biased region" description="Polar residues" evidence="7">
    <location>
        <begin position="980"/>
        <end position="991"/>
    </location>
</feature>
<name>A0A4Y8CFD6_9HELO</name>
<dbReference type="PROSITE" id="PS51194">
    <property type="entry name" value="HELICASE_CTER"/>
    <property type="match status" value="1"/>
</dbReference>
<dbReference type="SUPFAM" id="SSF52540">
    <property type="entry name" value="P-loop containing nucleoside triphosphate hydrolases"/>
    <property type="match status" value="1"/>
</dbReference>
<evidence type="ECO:0000259" key="8">
    <source>
        <dbReference type="PROSITE" id="PS51194"/>
    </source>
</evidence>
<evidence type="ECO:0000256" key="6">
    <source>
        <dbReference type="SAM" id="Coils"/>
    </source>
</evidence>
<dbReference type="InterPro" id="IPR027417">
    <property type="entry name" value="P-loop_NTPase"/>
</dbReference>
<dbReference type="Proteomes" id="UP000297299">
    <property type="component" value="Unassembled WGS sequence"/>
</dbReference>
<evidence type="ECO:0000256" key="4">
    <source>
        <dbReference type="ARBA" id="ARBA00034617"/>
    </source>
</evidence>
<accession>A0A4Y8CFD6</accession>
<dbReference type="EC" id="5.6.2.4" evidence="5"/>
<evidence type="ECO:0000313" key="10">
    <source>
        <dbReference type="Proteomes" id="UP000297299"/>
    </source>
</evidence>
<comment type="similarity">
    <text evidence="1">Belongs to the helicase family. RecQ subfamily.</text>
</comment>
<feature type="compositionally biased region" description="Low complexity" evidence="7">
    <location>
        <begin position="1059"/>
        <end position="1069"/>
    </location>
</feature>
<dbReference type="SMART" id="SM00490">
    <property type="entry name" value="HELICc"/>
    <property type="match status" value="1"/>
</dbReference>
<protein>
    <recommendedName>
        <fullName evidence="5">DNA 3'-5' helicase</fullName>
        <ecNumber evidence="5">5.6.2.4</ecNumber>
    </recommendedName>
</protein>
<feature type="region of interest" description="Disordered" evidence="7">
    <location>
        <begin position="1040"/>
        <end position="1070"/>
    </location>
</feature>
<keyword evidence="3" id="KW-0413">Isomerase</keyword>
<dbReference type="InterPro" id="IPR001650">
    <property type="entry name" value="Helicase_C-like"/>
</dbReference>
<proteinExistence type="inferred from homology"/>
<dbReference type="OrthoDB" id="3497689at2759"/>
<feature type="domain" description="Helicase C-terminal" evidence="8">
    <location>
        <begin position="245"/>
        <end position="432"/>
    </location>
</feature>
<feature type="coiled-coil region" evidence="6">
    <location>
        <begin position="675"/>
        <end position="702"/>
    </location>
</feature>
<dbReference type="Gene3D" id="3.40.50.300">
    <property type="entry name" value="P-loop containing nucleotide triphosphate hydrolases"/>
    <property type="match status" value="2"/>
</dbReference>
<gene>
    <name evidence="9" type="ORF">BOTCAL_1275g00010</name>
</gene>
<evidence type="ECO:0000256" key="3">
    <source>
        <dbReference type="ARBA" id="ARBA00023235"/>
    </source>
</evidence>
<feature type="region of interest" description="Disordered" evidence="7">
    <location>
        <begin position="980"/>
        <end position="1018"/>
    </location>
</feature>
<dbReference type="GO" id="GO:0005737">
    <property type="term" value="C:cytoplasm"/>
    <property type="evidence" value="ECO:0007669"/>
    <property type="project" value="TreeGrafter"/>
</dbReference>
<comment type="caution">
    <text evidence="9">The sequence shown here is derived from an EMBL/GenBank/DDBJ whole genome shotgun (WGS) entry which is preliminary data.</text>
</comment>
<dbReference type="GO" id="GO:0003677">
    <property type="term" value="F:DNA binding"/>
    <property type="evidence" value="ECO:0007669"/>
    <property type="project" value="UniProtKB-KW"/>
</dbReference>
<dbReference type="PANTHER" id="PTHR13710:SF105">
    <property type="entry name" value="ATP-DEPENDENT DNA HELICASE Q1"/>
    <property type="match status" value="1"/>
</dbReference>
<dbReference type="GO" id="GO:0000724">
    <property type="term" value="P:double-strand break repair via homologous recombination"/>
    <property type="evidence" value="ECO:0007669"/>
    <property type="project" value="TreeGrafter"/>
</dbReference>
<reference evidence="9 10" key="1">
    <citation type="submission" date="2017-11" db="EMBL/GenBank/DDBJ databases">
        <title>Comparative genomics of Botrytis spp.</title>
        <authorList>
            <person name="Valero-Jimenez C.A."/>
            <person name="Tapia P."/>
            <person name="Veloso J."/>
            <person name="Silva-Moreno E."/>
            <person name="Staats M."/>
            <person name="Valdes J.H."/>
            <person name="Van Kan J.A.L."/>
        </authorList>
    </citation>
    <scope>NUCLEOTIDE SEQUENCE [LARGE SCALE GENOMIC DNA]</scope>
    <source>
        <strain evidence="9 10">MUCL2830</strain>
    </source>
</reference>
<sequence>MPPKRRTAYGRKADGRSKRAKARKLKDDREIASAVPSTPTVSTVGLDECMKRIHEVELKNMPAMIKEGGTEKFIEKQEELIGLCLERILWFLDPTAIRKPKPMQTRILRRLIYGKSDTLCIAKTGFGKSPEQAASSKFRDALASPELQSNIGLVAIDECHLISQWKEFRPKFTMLGQLRHLLPQEVMWFGCTATLDAESQKVVLDDGGFRRLGSRPYQTHIIRTSVDRPNISLAIVPIPYKQTKSLEPLYYLLDDAIDEDGNPTPEKIPKTIIFVNSRNETDIVKNYLRNALLEKTKGKTVSYSIETENKSLSVMDIIISFHSKVGVKDRAMRYDEFAKVTSIARITVATTTLATGINIYGIDLIVLWDVRKQLITEIWQRIGRGGRGPGCVSIAHIFIPYYCFDSNGSYPTVPEGSNTNTNKTPISTRKITERHLLPSHRKAIRFQASQALESQTENEDSVDEEETDVETNVENGIASSNIVDSTSKGQHVWTKIEITQRASVLPVWLTICNSLCYRKAFLDRLGENLLPIGEEREIVLPERCCSKCNPDLLPIPSKPLNEVISVSKPRKGTLSAFALEVLEKWCKIEAPKVATSRRRFALPSSYFMEETVCWEVADLYRRQPHVELSDWWDELTLDQLCEKVPNLKAWRYFDKYKDELVSLFQGFHPEIECLYTAYRQMLIEAKKAREEVKQRKDASKKTSGAVVLASAREQLNATRIASDNTLARQVLQQNQLRRGNGPNAQPRVQMTRSGSPLVLNKCTNTPHIESNQLETPTIQPEVIAPSTPIRNTTLIRSTMPIKSTPRRRRVPTPPPLVFEDRIATSGLFSPIGRFGSLVSMSSPSNRFGSTLPILPSPSLIGSPGSVSRDTDDFLARLRQRHGSPTHQVEETQPNEVIPETQLDNEVIPETQYHNDDSNDDEFIELLSTPVNSFHTQNVEYNEEAIVVIAAQLARGQMRSEFIRPSHPQYVSRIVNDVATATRNPPSTQPLSSGRAPSIVSSRQDSIAPPSINGSLFHTPTASRAATPALSNASYEYFNNGFGDGSEGSEESDVGGGGNDDSNIGNAGAASGVTTQHTLGATNTGDNAAAACIPEEAEVKHISKEAFEEMQKGCAVRRPWPWSNVKSKGLYPPTQQHKWWYVSGSDWDKATPDKQRDFSHIARIMELEIGEQLPEEERCAFCRGRGFECWVYSSQGLQQVTRPGSTCARCRWVAHRGGCSLSTRVQHKKNAATSLMRTQSVAAVGRSS</sequence>
<dbReference type="AlphaFoldDB" id="A0A4Y8CFD6"/>
<dbReference type="Pfam" id="PF00271">
    <property type="entry name" value="Helicase_C"/>
    <property type="match status" value="1"/>
</dbReference>
<dbReference type="PANTHER" id="PTHR13710">
    <property type="entry name" value="DNA HELICASE RECQ FAMILY MEMBER"/>
    <property type="match status" value="1"/>
</dbReference>
<comment type="catalytic activity">
    <reaction evidence="4">
        <text>Couples ATP hydrolysis with the unwinding of duplex DNA by translocating in the 3'-5' direction.</text>
        <dbReference type="EC" id="5.6.2.4"/>
    </reaction>
</comment>
<feature type="region of interest" description="Disordered" evidence="7">
    <location>
        <begin position="1"/>
        <end position="30"/>
    </location>
</feature>
<evidence type="ECO:0000256" key="2">
    <source>
        <dbReference type="ARBA" id="ARBA00023125"/>
    </source>
</evidence>
<evidence type="ECO:0000256" key="1">
    <source>
        <dbReference type="ARBA" id="ARBA00005446"/>
    </source>
</evidence>
<keyword evidence="10" id="KW-1185">Reference proteome</keyword>
<keyword evidence="2" id="KW-0238">DNA-binding</keyword>
<dbReference type="EMBL" id="PHWZ01001271">
    <property type="protein sequence ID" value="TEY25590.1"/>
    <property type="molecule type" value="Genomic_DNA"/>
</dbReference>
<dbReference type="GO" id="GO:0043138">
    <property type="term" value="F:3'-5' DNA helicase activity"/>
    <property type="evidence" value="ECO:0007669"/>
    <property type="project" value="UniProtKB-EC"/>
</dbReference>
<organism evidence="9 10">
    <name type="scientific">Botryotinia calthae</name>
    <dbReference type="NCBI Taxonomy" id="38488"/>
    <lineage>
        <taxon>Eukaryota</taxon>
        <taxon>Fungi</taxon>
        <taxon>Dikarya</taxon>
        <taxon>Ascomycota</taxon>
        <taxon>Pezizomycotina</taxon>
        <taxon>Leotiomycetes</taxon>
        <taxon>Helotiales</taxon>
        <taxon>Sclerotiniaceae</taxon>
        <taxon>Botryotinia</taxon>
    </lineage>
</organism>
<evidence type="ECO:0000256" key="5">
    <source>
        <dbReference type="ARBA" id="ARBA00034808"/>
    </source>
</evidence>
<evidence type="ECO:0000313" key="9">
    <source>
        <dbReference type="EMBL" id="TEY25590.1"/>
    </source>
</evidence>
<keyword evidence="6" id="KW-0175">Coiled coil</keyword>